<evidence type="ECO:0000313" key="2">
    <source>
        <dbReference type="Proteomes" id="UP001151752"/>
    </source>
</evidence>
<dbReference type="Proteomes" id="UP001151752">
    <property type="component" value="Chromosome 10"/>
</dbReference>
<comment type="caution">
    <text evidence="1">The sequence shown here is derived from an EMBL/GenBank/DDBJ whole genome shotgun (WGS) entry which is preliminary data.</text>
</comment>
<sequence length="69" mass="7855">MASTPLLSPSTTTVAPNRTSSSLTHQLFHLTSMVPFHTFPAKNHRLITKLKRVLPRQQTCHLPHFEKTH</sequence>
<protein>
    <submittedName>
        <fullName evidence="1">Uncharacterized protein</fullName>
    </submittedName>
</protein>
<name>A0A9Q1AHK1_9ROSI</name>
<evidence type="ECO:0000313" key="1">
    <source>
        <dbReference type="EMBL" id="KAJ6771705.1"/>
    </source>
</evidence>
<gene>
    <name evidence="1" type="ORF">OIU74_018031</name>
</gene>
<dbReference type="AlphaFoldDB" id="A0A9Q1AHK1"/>
<keyword evidence="2" id="KW-1185">Reference proteome</keyword>
<reference evidence="1" key="2">
    <citation type="journal article" date="2023" name="Int. J. Mol. Sci.">
        <title>De Novo Assembly and Annotation of 11 Diverse Shrub Willow (Salix) Genomes Reveals Novel Gene Organization in Sex-Linked Regions.</title>
        <authorList>
            <person name="Hyden B."/>
            <person name="Feng K."/>
            <person name="Yates T.B."/>
            <person name="Jawdy S."/>
            <person name="Cereghino C."/>
            <person name="Smart L.B."/>
            <person name="Muchero W."/>
        </authorList>
    </citation>
    <scope>NUCLEOTIDE SEQUENCE</scope>
    <source>
        <tissue evidence="1">Shoot tip</tissue>
    </source>
</reference>
<reference evidence="1" key="1">
    <citation type="submission" date="2022-11" db="EMBL/GenBank/DDBJ databases">
        <authorList>
            <person name="Hyden B.L."/>
            <person name="Feng K."/>
            <person name="Yates T."/>
            <person name="Jawdy S."/>
            <person name="Smart L.B."/>
            <person name="Muchero W."/>
        </authorList>
    </citation>
    <scope>NUCLEOTIDE SEQUENCE</scope>
    <source>
        <tissue evidence="1">Shoot tip</tissue>
    </source>
</reference>
<organism evidence="1 2">
    <name type="scientific">Salix koriyanagi</name>
    <dbReference type="NCBI Taxonomy" id="2511006"/>
    <lineage>
        <taxon>Eukaryota</taxon>
        <taxon>Viridiplantae</taxon>
        <taxon>Streptophyta</taxon>
        <taxon>Embryophyta</taxon>
        <taxon>Tracheophyta</taxon>
        <taxon>Spermatophyta</taxon>
        <taxon>Magnoliopsida</taxon>
        <taxon>eudicotyledons</taxon>
        <taxon>Gunneridae</taxon>
        <taxon>Pentapetalae</taxon>
        <taxon>rosids</taxon>
        <taxon>fabids</taxon>
        <taxon>Malpighiales</taxon>
        <taxon>Salicaceae</taxon>
        <taxon>Saliceae</taxon>
        <taxon>Salix</taxon>
    </lineage>
</organism>
<accession>A0A9Q1AHK1</accession>
<dbReference type="EMBL" id="JAPFFM010000002">
    <property type="protein sequence ID" value="KAJ6771705.1"/>
    <property type="molecule type" value="Genomic_DNA"/>
</dbReference>
<proteinExistence type="predicted"/>